<dbReference type="CDD" id="cd17736">
    <property type="entry name" value="BRCT_microcephalin_rpt2"/>
    <property type="match status" value="1"/>
</dbReference>
<proteinExistence type="predicted"/>
<evidence type="ECO:0000259" key="3">
    <source>
        <dbReference type="PROSITE" id="PS50172"/>
    </source>
</evidence>
<feature type="region of interest" description="Disordered" evidence="2">
    <location>
        <begin position="271"/>
        <end position="378"/>
    </location>
</feature>
<dbReference type="AlphaFoldDB" id="A0AAJ7X9H5"/>
<dbReference type="Proteomes" id="UP001318040">
    <property type="component" value="Chromosome 3"/>
</dbReference>
<dbReference type="InterPro" id="IPR036420">
    <property type="entry name" value="BRCT_dom_sf"/>
</dbReference>
<name>A0AAJ7X9H5_PETMA</name>
<feature type="region of interest" description="Disordered" evidence="2">
    <location>
        <begin position="672"/>
        <end position="822"/>
    </location>
</feature>
<feature type="region of interest" description="Disordered" evidence="2">
    <location>
        <begin position="496"/>
        <end position="536"/>
    </location>
</feature>
<feature type="compositionally biased region" description="Polar residues" evidence="2">
    <location>
        <begin position="525"/>
        <end position="534"/>
    </location>
</feature>
<dbReference type="SMART" id="SM00292">
    <property type="entry name" value="BRCT"/>
    <property type="match status" value="2"/>
</dbReference>
<keyword evidence="4" id="KW-1185">Reference proteome</keyword>
<feature type="compositionally biased region" description="Polar residues" evidence="2">
    <location>
        <begin position="707"/>
        <end position="725"/>
    </location>
</feature>
<feature type="coiled-coil region" evidence="1">
    <location>
        <begin position="154"/>
        <end position="181"/>
    </location>
</feature>
<feature type="compositionally biased region" description="Basic and acidic residues" evidence="2">
    <location>
        <begin position="672"/>
        <end position="688"/>
    </location>
</feature>
<dbReference type="Gene3D" id="3.40.50.10190">
    <property type="entry name" value="BRCT domain"/>
    <property type="match status" value="3"/>
</dbReference>
<feature type="compositionally biased region" description="Polar residues" evidence="2">
    <location>
        <begin position="321"/>
        <end position="337"/>
    </location>
</feature>
<evidence type="ECO:0000256" key="1">
    <source>
        <dbReference type="SAM" id="Coils"/>
    </source>
</evidence>
<feature type="compositionally biased region" description="Basic and acidic residues" evidence="2">
    <location>
        <begin position="739"/>
        <end position="751"/>
    </location>
</feature>
<evidence type="ECO:0000313" key="5">
    <source>
        <dbReference type="RefSeq" id="XP_032825008.1"/>
    </source>
</evidence>
<feature type="compositionally biased region" description="Basic and acidic residues" evidence="2">
    <location>
        <begin position="776"/>
        <end position="785"/>
    </location>
</feature>
<organism evidence="4 5">
    <name type="scientific">Petromyzon marinus</name>
    <name type="common">Sea lamprey</name>
    <dbReference type="NCBI Taxonomy" id="7757"/>
    <lineage>
        <taxon>Eukaryota</taxon>
        <taxon>Metazoa</taxon>
        <taxon>Chordata</taxon>
        <taxon>Craniata</taxon>
        <taxon>Vertebrata</taxon>
        <taxon>Cyclostomata</taxon>
        <taxon>Hyperoartia</taxon>
        <taxon>Petromyzontiformes</taxon>
        <taxon>Petromyzontidae</taxon>
        <taxon>Petromyzon</taxon>
    </lineage>
</organism>
<gene>
    <name evidence="5" type="primary">MCPH1</name>
</gene>
<sequence>MDKGLPQSNGVEEFEDDLATEDLLAEQSHQPNNQTVCFDLLKDVVAYVDVWSSNHEDNYTWAFSKQLLMMGATVSRKFTKNVTHVIFKDGLESTWSKAMSTGVKLVSVLWVDNCLKSQKCLDEALYPVRCDPRTTPNYCNKKRRWRRPLCVYDLEDEGSRDKRLQKKLEKLTQQLDNQKTATVGPDCLILAFDGEGQPVFSSRVTRSPVLDRVKSMADKLQEMKTRRENISLTASQMVSQSQSPDGSASPLQCSSNVPSCSLFNILLGEESEPGEEELSTPSPCHSFVADSDVSLDNSRMKSKQRSVSEKDSSFSHAVVQETPNVSPLGSSNATESNSSHRHPQKSRRKRLENIVTSDQNRGEVCQHQTSTGNCRNSSELSSFDLADVLPVPLCTDMEMQSSSTNIGSLTDTVSKTSSNSQDKNTCGGHNSSDDIPVTGEVRMETATSERYKATRLIRENIAAHEEDMVEGDLAPIVHSNSACGMGFHSEQSAATSAVFETSRKRTHVEYTRTPESARSRKKQKSQQVPESPSSGIILDCISPFDDYFLPENVQELAPRNQDVIKRVSALFGTPKTNTNSRRESQDGSKITGGRLVSLDGPTRTSSNPQQQRIDEEPQMKPQSKKTRGPDIVGKTTATHSITNNKGVKKFRLYSVKQEGYLAEVTYTTHVVRRESPRPPVEQEKKDTDTDSTVSDLCGYDASGNDRLAQNSESGKESPTINTNIPSFPDIVGSRQVSVQKEDPVVSRHQEKPSSGAERAQKGPRRSGRLKLMVTMKESEKPKNDGKQNLPRSLALRRQPPQKKSAVSGRRHTASATQRRQRQSLVLTSLHTEEQSRVHRVVRKLGGFELSEDVQESTTHVVLGSPRRTLNVLLGIVRGCWLLSLAWVLESAECGHWLEEEPYEMTDTFPAAQVRRQECRVGKASCLFVTTPPMFVSPRSVPPPAVLHQLITLSGGCATHTLRQAGIHVGNYPVCRRRVALQAVSEKWLLGESGALHGSRAPFRPRGARWALAVPLKRRRRGGSSGGSSSRSSAIGALRNIASHTTKCGPWKIIGRTIYDK</sequence>
<dbReference type="GO" id="GO:0000278">
    <property type="term" value="P:mitotic cell cycle"/>
    <property type="evidence" value="ECO:0007669"/>
    <property type="project" value="TreeGrafter"/>
</dbReference>
<protein>
    <submittedName>
        <fullName evidence="5">Microcephalin isoform X1</fullName>
    </submittedName>
</protein>
<reference evidence="5" key="1">
    <citation type="submission" date="2025-08" db="UniProtKB">
        <authorList>
            <consortium name="RefSeq"/>
        </authorList>
    </citation>
    <scope>IDENTIFICATION</scope>
    <source>
        <tissue evidence="5">Sperm</tissue>
    </source>
</reference>
<feature type="region of interest" description="Disordered" evidence="2">
    <location>
        <begin position="235"/>
        <end position="254"/>
    </location>
</feature>
<dbReference type="SUPFAM" id="SSF52113">
    <property type="entry name" value="BRCT domain"/>
    <property type="match status" value="2"/>
</dbReference>
<feature type="compositionally biased region" description="Basic residues" evidence="2">
    <location>
        <begin position="339"/>
        <end position="350"/>
    </location>
</feature>
<feature type="compositionally biased region" description="Polar residues" evidence="2">
    <location>
        <begin position="366"/>
        <end position="378"/>
    </location>
</feature>
<feature type="compositionally biased region" description="Polar residues" evidence="2">
    <location>
        <begin position="400"/>
        <end position="430"/>
    </location>
</feature>
<feature type="region of interest" description="Disordered" evidence="2">
    <location>
        <begin position="400"/>
        <end position="438"/>
    </location>
</feature>
<dbReference type="CDD" id="cd17716">
    <property type="entry name" value="BRCT_microcephalin_rpt1"/>
    <property type="match status" value="1"/>
</dbReference>
<dbReference type="RefSeq" id="XP_032825008.1">
    <property type="nucleotide sequence ID" value="XM_032969117.1"/>
</dbReference>
<dbReference type="InterPro" id="IPR001357">
    <property type="entry name" value="BRCT_dom"/>
</dbReference>
<feature type="compositionally biased region" description="Polar residues" evidence="2">
    <location>
        <begin position="602"/>
        <end position="611"/>
    </location>
</feature>
<feature type="region of interest" description="Disordered" evidence="2">
    <location>
        <begin position="573"/>
        <end position="639"/>
    </location>
</feature>
<dbReference type="CTD" id="79648"/>
<evidence type="ECO:0000256" key="2">
    <source>
        <dbReference type="SAM" id="MobiDB-lite"/>
    </source>
</evidence>
<feature type="compositionally biased region" description="Basic and acidic residues" evidence="2">
    <location>
        <begin position="501"/>
        <end position="518"/>
    </location>
</feature>
<dbReference type="InterPro" id="IPR022047">
    <property type="entry name" value="Microcephalin-like"/>
</dbReference>
<dbReference type="PANTHER" id="PTHR14625">
    <property type="entry name" value="MICROCEPHALIN"/>
    <property type="match status" value="1"/>
</dbReference>
<dbReference type="Pfam" id="PF12738">
    <property type="entry name" value="PTCB-BRCT"/>
    <property type="match status" value="1"/>
</dbReference>
<dbReference type="Pfam" id="PF00533">
    <property type="entry name" value="BRCT"/>
    <property type="match status" value="1"/>
</dbReference>
<feature type="domain" description="BRCT" evidence="3">
    <location>
        <begin position="63"/>
        <end position="128"/>
    </location>
</feature>
<feature type="compositionally biased region" description="Polar residues" evidence="2">
    <location>
        <begin position="813"/>
        <end position="822"/>
    </location>
</feature>
<dbReference type="CDD" id="cd17751">
    <property type="entry name" value="BRCT_microcephalin_rpt3"/>
    <property type="match status" value="1"/>
</dbReference>
<feature type="domain" description="BRCT" evidence="3">
    <location>
        <begin position="821"/>
        <end position="904"/>
    </location>
</feature>
<accession>A0AAJ7X9H5</accession>
<keyword evidence="1" id="KW-0175">Coiled coil</keyword>
<evidence type="ECO:0000313" key="4">
    <source>
        <dbReference type="Proteomes" id="UP001318040"/>
    </source>
</evidence>
<dbReference type="PANTHER" id="PTHR14625:SF3">
    <property type="entry name" value="MICROCEPHALIN"/>
    <property type="match status" value="1"/>
</dbReference>
<dbReference type="PROSITE" id="PS50172">
    <property type="entry name" value="BRCT"/>
    <property type="match status" value="2"/>
</dbReference>
<dbReference type="KEGG" id="pmrn:116950931"/>